<sequence>MKRRNRIYLDYNATTPVDTEVLESMLPYFNEIYGNASSDHSFGWESDEAVELAREQLADLLNCNPTEIIFTSGATEAANIAIHGYCKANQSNGNHIITCKTEHKAVLDTLQNLEKQGFDLTYLDVDREGNIDIKELENSINSQTILVCLMMANNETGLIHPIEDISDVVHGKGVKLLSDITQAIGKIPVDLQEIDPDLAFFSSHKIYGPKGVGALFINKSNKLKIDPHFYGGGQEYGMRPGTLNVPGIVGFANAAEVVLTDLEEENERILSLRNKLENQLLNIDCAKLNSGASKRLPNTINISFENIEGSNLLRRLNTLALSRGSACSANTLKPSHVLKAMGLSDELALSSIRISLGRNTTIEEVEYAAEEIRKAVDELKVSAV</sequence>
<dbReference type="Gene3D" id="3.40.640.10">
    <property type="entry name" value="Type I PLP-dependent aspartate aminotransferase-like (Major domain)"/>
    <property type="match status" value="1"/>
</dbReference>
<protein>
    <submittedName>
        <fullName evidence="10">Cysteine desulfurase family protein</fullName>
    </submittedName>
</protein>
<dbReference type="InterPro" id="IPR015422">
    <property type="entry name" value="PyrdxlP-dep_Trfase_small"/>
</dbReference>
<evidence type="ECO:0000313" key="10">
    <source>
        <dbReference type="EMBL" id="MCX2743849.1"/>
    </source>
</evidence>
<comment type="cofactor">
    <cofactor evidence="1">
        <name>pyridoxal 5'-phosphate</name>
        <dbReference type="ChEBI" id="CHEBI:597326"/>
    </cofactor>
</comment>
<dbReference type="NCBIfam" id="NF002806">
    <property type="entry name" value="PRK02948.1"/>
    <property type="match status" value="1"/>
</dbReference>
<evidence type="ECO:0000256" key="6">
    <source>
        <dbReference type="ARBA" id="ARBA00023004"/>
    </source>
</evidence>
<dbReference type="PIRSF" id="PIRSF005572">
    <property type="entry name" value="NifS"/>
    <property type="match status" value="1"/>
</dbReference>
<dbReference type="SUPFAM" id="SSF53383">
    <property type="entry name" value="PLP-dependent transferases"/>
    <property type="match status" value="1"/>
</dbReference>
<dbReference type="Pfam" id="PF00266">
    <property type="entry name" value="Aminotran_5"/>
    <property type="match status" value="1"/>
</dbReference>
<organism evidence="10 11">
    <name type="scientific">Mangrovivirga halotolerans</name>
    <dbReference type="NCBI Taxonomy" id="2993936"/>
    <lineage>
        <taxon>Bacteria</taxon>
        <taxon>Pseudomonadati</taxon>
        <taxon>Bacteroidota</taxon>
        <taxon>Cytophagia</taxon>
        <taxon>Cytophagales</taxon>
        <taxon>Mangrovivirgaceae</taxon>
        <taxon>Mangrovivirga</taxon>
    </lineage>
</organism>
<dbReference type="InterPro" id="IPR018247">
    <property type="entry name" value="EF_Hand_1_Ca_BS"/>
</dbReference>
<dbReference type="RefSeq" id="WP_266056307.1">
    <property type="nucleotide sequence ID" value="NZ_JAPFQN010000005.1"/>
</dbReference>
<evidence type="ECO:0000259" key="9">
    <source>
        <dbReference type="Pfam" id="PF00266"/>
    </source>
</evidence>
<name>A0ABT3RPY0_9BACT</name>
<feature type="domain" description="Aminotransferase class V" evidence="9">
    <location>
        <begin position="7"/>
        <end position="367"/>
    </location>
</feature>
<reference evidence="10 11" key="1">
    <citation type="submission" date="2022-11" db="EMBL/GenBank/DDBJ databases">
        <title>The characterization of three novel Bacteroidetes species and genomic analysis of their roles in tidal elemental geochemical cycles.</title>
        <authorList>
            <person name="Ma K."/>
        </authorList>
    </citation>
    <scope>NUCLEOTIDE SEQUENCE [LARGE SCALE GENOMIC DNA]</scope>
    <source>
        <strain evidence="10 11">M17</strain>
    </source>
</reference>
<keyword evidence="5" id="KW-0663">Pyridoxal phosphate</keyword>
<evidence type="ECO:0000313" key="11">
    <source>
        <dbReference type="Proteomes" id="UP001209885"/>
    </source>
</evidence>
<dbReference type="Gene3D" id="3.90.1150.10">
    <property type="entry name" value="Aspartate Aminotransferase, domain 1"/>
    <property type="match status" value="1"/>
</dbReference>
<dbReference type="InterPro" id="IPR016454">
    <property type="entry name" value="Cysteine_dSase"/>
</dbReference>
<proteinExistence type="inferred from homology"/>
<evidence type="ECO:0000256" key="2">
    <source>
        <dbReference type="ARBA" id="ARBA00006490"/>
    </source>
</evidence>
<dbReference type="Proteomes" id="UP001209885">
    <property type="component" value="Unassembled WGS sequence"/>
</dbReference>
<dbReference type="EMBL" id="JAPFQN010000005">
    <property type="protein sequence ID" value="MCX2743849.1"/>
    <property type="molecule type" value="Genomic_DNA"/>
</dbReference>
<evidence type="ECO:0000256" key="4">
    <source>
        <dbReference type="ARBA" id="ARBA00022723"/>
    </source>
</evidence>
<dbReference type="InterPro" id="IPR000192">
    <property type="entry name" value="Aminotrans_V_dom"/>
</dbReference>
<evidence type="ECO:0000256" key="8">
    <source>
        <dbReference type="ARBA" id="ARBA00050776"/>
    </source>
</evidence>
<comment type="catalytic activity">
    <reaction evidence="8">
        <text>(sulfur carrier)-H + L-cysteine = (sulfur carrier)-SH + L-alanine</text>
        <dbReference type="Rhea" id="RHEA:43892"/>
        <dbReference type="Rhea" id="RHEA-COMP:14737"/>
        <dbReference type="Rhea" id="RHEA-COMP:14739"/>
        <dbReference type="ChEBI" id="CHEBI:29917"/>
        <dbReference type="ChEBI" id="CHEBI:35235"/>
        <dbReference type="ChEBI" id="CHEBI:57972"/>
        <dbReference type="ChEBI" id="CHEBI:64428"/>
        <dbReference type="EC" id="2.8.1.7"/>
    </reaction>
</comment>
<keyword evidence="6" id="KW-0408">Iron</keyword>
<dbReference type="PANTHER" id="PTHR11601">
    <property type="entry name" value="CYSTEINE DESULFURYLASE FAMILY MEMBER"/>
    <property type="match status" value="1"/>
</dbReference>
<gene>
    <name evidence="10" type="ORF">OO013_08230</name>
</gene>
<dbReference type="InterPro" id="IPR015421">
    <property type="entry name" value="PyrdxlP-dep_Trfase_major"/>
</dbReference>
<keyword evidence="3" id="KW-0808">Transferase</keyword>
<keyword evidence="11" id="KW-1185">Reference proteome</keyword>
<evidence type="ECO:0000256" key="3">
    <source>
        <dbReference type="ARBA" id="ARBA00022679"/>
    </source>
</evidence>
<comment type="caution">
    <text evidence="10">The sequence shown here is derived from an EMBL/GenBank/DDBJ whole genome shotgun (WGS) entry which is preliminary data.</text>
</comment>
<dbReference type="PROSITE" id="PS00018">
    <property type="entry name" value="EF_HAND_1"/>
    <property type="match status" value="1"/>
</dbReference>
<comment type="similarity">
    <text evidence="2">Belongs to the class-V pyridoxal-phosphate-dependent aminotransferase family. NifS/IscS subfamily.</text>
</comment>
<evidence type="ECO:0000256" key="5">
    <source>
        <dbReference type="ARBA" id="ARBA00022898"/>
    </source>
</evidence>
<keyword evidence="7" id="KW-0411">Iron-sulfur</keyword>
<evidence type="ECO:0000256" key="7">
    <source>
        <dbReference type="ARBA" id="ARBA00023014"/>
    </source>
</evidence>
<evidence type="ECO:0000256" key="1">
    <source>
        <dbReference type="ARBA" id="ARBA00001933"/>
    </source>
</evidence>
<dbReference type="PANTHER" id="PTHR11601:SF34">
    <property type="entry name" value="CYSTEINE DESULFURASE"/>
    <property type="match status" value="1"/>
</dbReference>
<accession>A0ABT3RPY0</accession>
<keyword evidence="4" id="KW-0479">Metal-binding</keyword>
<dbReference type="InterPro" id="IPR015424">
    <property type="entry name" value="PyrdxlP-dep_Trfase"/>
</dbReference>